<evidence type="ECO:0000256" key="4">
    <source>
        <dbReference type="ARBA" id="ARBA00022970"/>
    </source>
</evidence>
<dbReference type="Gene3D" id="3.40.50.2300">
    <property type="match status" value="2"/>
</dbReference>
<dbReference type="Pfam" id="PF13458">
    <property type="entry name" value="Peripla_BP_6"/>
    <property type="match status" value="1"/>
</dbReference>
<evidence type="ECO:0000313" key="7">
    <source>
        <dbReference type="EMBL" id="NYE58006.1"/>
    </source>
</evidence>
<dbReference type="Proteomes" id="UP000604066">
    <property type="component" value="Unassembled WGS sequence"/>
</dbReference>
<feature type="chain" id="PRO_5045539843" evidence="5">
    <location>
        <begin position="25"/>
        <end position="394"/>
    </location>
</feature>
<keyword evidence="3 5" id="KW-0732">Signal</keyword>
<accession>A0ABX2R9Z8</accession>
<evidence type="ECO:0000313" key="8">
    <source>
        <dbReference type="Proteomes" id="UP000604066"/>
    </source>
</evidence>
<dbReference type="CDD" id="cd06347">
    <property type="entry name" value="PBP1_ABC_LivK_ligand_binding-like"/>
    <property type="match status" value="1"/>
</dbReference>
<dbReference type="PROSITE" id="PS51257">
    <property type="entry name" value="PROKAR_LIPOPROTEIN"/>
    <property type="match status" value="1"/>
</dbReference>
<dbReference type="PRINTS" id="PR00337">
    <property type="entry name" value="LEUILEVALBP"/>
</dbReference>
<keyword evidence="8" id="KW-1185">Reference proteome</keyword>
<evidence type="ECO:0000259" key="6">
    <source>
        <dbReference type="Pfam" id="PF13458"/>
    </source>
</evidence>
<protein>
    <submittedName>
        <fullName evidence="7">Branched-chain amino acid transport system substrate-binding protein</fullName>
    </submittedName>
</protein>
<dbReference type="SUPFAM" id="SSF53822">
    <property type="entry name" value="Periplasmic binding protein-like I"/>
    <property type="match status" value="1"/>
</dbReference>
<gene>
    <name evidence="7" type="ORF">HDG70_001721</name>
</gene>
<name>A0ABX2R9Z8_9THEO</name>
<keyword evidence="2" id="KW-0813">Transport</keyword>
<sequence length="394" mass="42817">MKRKGFTTLLLVSLLAFLLVFTSACGTKSTGEKKSEDVIKIGVNLELSGNVASFGQSALNGFTLALDEINAAGGINGKKLEIIKYDNKSDNTEAASVATRLITQDKVPIIFGAVTSGNTMAFINIAEANKVPVLTATATNPDVTVDPKTGKVREYVFRTCFIDPFQGTAMAKFATEELKVKRAAILKDNTSPYSVGLAKFFTEGFKAGGGEVVADENFTVNDQDFRSILTKIKNLNPDFIYVPAYYEQVGQIVKQAREMGINVAFGGSDGWDSPKLIEIAGKDALKNCYITNHYSPDRDDPKVKEFVKKYKEKYGNVPDALAALGYDTGYVLAAALKNAKEITPEAIKDALKNVKDVEGVTGKISIDEQHNAKKGLVILEFVDGKQTYKKFIEP</sequence>
<dbReference type="RefSeq" id="WP_028052600.1">
    <property type="nucleotide sequence ID" value="NZ_ATYG01000024.1"/>
</dbReference>
<comment type="similarity">
    <text evidence="1">Belongs to the leucine-binding protein family.</text>
</comment>
<evidence type="ECO:0000256" key="1">
    <source>
        <dbReference type="ARBA" id="ARBA00010062"/>
    </source>
</evidence>
<feature type="signal peptide" evidence="5">
    <location>
        <begin position="1"/>
        <end position="24"/>
    </location>
</feature>
<dbReference type="EMBL" id="JACCBS010000002">
    <property type="protein sequence ID" value="NYE58006.1"/>
    <property type="molecule type" value="Genomic_DNA"/>
</dbReference>
<organism evidence="7 8">
    <name type="scientific">Carboxydothermus ferrireducens DSM 11255</name>
    <dbReference type="NCBI Taxonomy" id="1119529"/>
    <lineage>
        <taxon>Bacteria</taxon>
        <taxon>Bacillati</taxon>
        <taxon>Bacillota</taxon>
        <taxon>Clostridia</taxon>
        <taxon>Thermoanaerobacterales</taxon>
        <taxon>Thermoanaerobacteraceae</taxon>
        <taxon>Carboxydothermus</taxon>
    </lineage>
</organism>
<evidence type="ECO:0000256" key="5">
    <source>
        <dbReference type="SAM" id="SignalP"/>
    </source>
</evidence>
<dbReference type="PANTHER" id="PTHR30483:SF6">
    <property type="entry name" value="PERIPLASMIC BINDING PROTEIN OF ABC TRANSPORTER FOR NATURAL AMINO ACIDS"/>
    <property type="match status" value="1"/>
</dbReference>
<dbReference type="InterPro" id="IPR028082">
    <property type="entry name" value="Peripla_BP_I"/>
</dbReference>
<evidence type="ECO:0000256" key="2">
    <source>
        <dbReference type="ARBA" id="ARBA00022448"/>
    </source>
</evidence>
<dbReference type="PANTHER" id="PTHR30483">
    <property type="entry name" value="LEUCINE-SPECIFIC-BINDING PROTEIN"/>
    <property type="match status" value="1"/>
</dbReference>
<dbReference type="InterPro" id="IPR028081">
    <property type="entry name" value="Leu-bd"/>
</dbReference>
<keyword evidence="4" id="KW-0029">Amino-acid transport</keyword>
<dbReference type="InterPro" id="IPR000709">
    <property type="entry name" value="Leu_Ile_Val-bd"/>
</dbReference>
<reference evidence="7 8" key="1">
    <citation type="submission" date="2020-07" db="EMBL/GenBank/DDBJ databases">
        <title>Genomic Encyclopedia of Type Strains, Phase III (KMG-III): the genomes of soil and plant-associated and newly described type strains.</title>
        <authorList>
            <person name="Whitman W."/>
        </authorList>
    </citation>
    <scope>NUCLEOTIDE SEQUENCE [LARGE SCALE GENOMIC DNA]</scope>
    <source>
        <strain evidence="7 8">DSM 11255</strain>
    </source>
</reference>
<feature type="domain" description="Leucine-binding protein" evidence="6">
    <location>
        <begin position="39"/>
        <end position="383"/>
    </location>
</feature>
<proteinExistence type="inferred from homology"/>
<comment type="caution">
    <text evidence="7">The sequence shown here is derived from an EMBL/GenBank/DDBJ whole genome shotgun (WGS) entry which is preliminary data.</text>
</comment>
<dbReference type="InterPro" id="IPR051010">
    <property type="entry name" value="BCAA_transport"/>
</dbReference>
<evidence type="ECO:0000256" key="3">
    <source>
        <dbReference type="ARBA" id="ARBA00022729"/>
    </source>
</evidence>